<accession>A0A1H0LTM9</accession>
<name>A0A1H0LTM9_9CLOT</name>
<dbReference type="AlphaFoldDB" id="A0A1H0LTM9"/>
<evidence type="ECO:0008006" key="3">
    <source>
        <dbReference type="Google" id="ProtNLM"/>
    </source>
</evidence>
<sequence length="388" mass="45814">MLINGNISQCEILLLEVMLWFIRMKLLKLYQSMNCPLDRGQLEVKDFLTIHFESYIEDIKLALNSNDDKKFEGVYLSLEKELSVIKDLCNDIIGIFESYDSAKMLDVYTKFESMMNKIEKYLNIKSLSKAQENTIRYNLYRIRLGSEKYDKKGLFHIPMDKRYLMKSYRYSIPGYPCLYISSQKELCWFECGMPKEFSWSEFSTKKTTETEAVNDVKIICFSDRQWDFASRMQIHYSNYQGNQEVISRLDEEIIKYLVVYPLRAACSIKVLNRDAQYIEEYFLPQQLMLWLRNSNGYSGFMYTSSSSNDNAQGWQGHNFVFPAKEIKEKYCERLMGLFDQTEPVLVDKKSKIDDDIKILEEFIENISIQKAIYTITPINKIISICEKF</sequence>
<dbReference type="Proteomes" id="UP000198597">
    <property type="component" value="Unassembled WGS sequence"/>
</dbReference>
<reference evidence="1 2" key="1">
    <citation type="submission" date="2016-10" db="EMBL/GenBank/DDBJ databases">
        <authorList>
            <person name="de Groot N.N."/>
        </authorList>
    </citation>
    <scope>NUCLEOTIDE SEQUENCE [LARGE SCALE GENOMIC DNA]</scope>
    <source>
        <strain evidence="1 2">DSM 12272</strain>
    </source>
</reference>
<gene>
    <name evidence="1" type="ORF">SAMN04488529_101197</name>
</gene>
<protein>
    <recommendedName>
        <fullName evidence="3">RES domain-containing protein</fullName>
    </recommendedName>
</protein>
<evidence type="ECO:0000313" key="1">
    <source>
        <dbReference type="EMBL" id="SDO71455.1"/>
    </source>
</evidence>
<keyword evidence="2" id="KW-1185">Reference proteome</keyword>
<dbReference type="EMBL" id="FNJM01000001">
    <property type="protein sequence ID" value="SDO71455.1"/>
    <property type="molecule type" value="Genomic_DNA"/>
</dbReference>
<organism evidence="1 2">
    <name type="scientific">Clostridium gasigenes</name>
    <dbReference type="NCBI Taxonomy" id="94869"/>
    <lineage>
        <taxon>Bacteria</taxon>
        <taxon>Bacillati</taxon>
        <taxon>Bacillota</taxon>
        <taxon>Clostridia</taxon>
        <taxon>Eubacteriales</taxon>
        <taxon>Clostridiaceae</taxon>
        <taxon>Clostridium</taxon>
    </lineage>
</organism>
<evidence type="ECO:0000313" key="2">
    <source>
        <dbReference type="Proteomes" id="UP000198597"/>
    </source>
</evidence>
<proteinExistence type="predicted"/>
<dbReference type="STRING" id="94869.SAMN04488529_101197"/>